<dbReference type="AlphaFoldDB" id="A0A841TC42"/>
<keyword evidence="4" id="KW-1185">Reference proteome</keyword>
<dbReference type="InterPro" id="IPR008972">
    <property type="entry name" value="Cupredoxin"/>
</dbReference>
<evidence type="ECO:0000256" key="1">
    <source>
        <dbReference type="SAM" id="SignalP"/>
    </source>
</evidence>
<feature type="signal peptide" evidence="1">
    <location>
        <begin position="1"/>
        <end position="24"/>
    </location>
</feature>
<name>A0A841TC42_9BACL</name>
<feature type="chain" id="PRO_5039650810" evidence="1">
    <location>
        <begin position="25"/>
        <end position="135"/>
    </location>
</feature>
<evidence type="ECO:0000313" key="4">
    <source>
        <dbReference type="Proteomes" id="UP000574133"/>
    </source>
</evidence>
<dbReference type="Pfam" id="PF13473">
    <property type="entry name" value="Cupredoxin_1"/>
    <property type="match status" value="1"/>
</dbReference>
<dbReference type="Proteomes" id="UP000574133">
    <property type="component" value="Unassembled WGS sequence"/>
</dbReference>
<reference evidence="3 4" key="1">
    <citation type="submission" date="2020-08" db="EMBL/GenBank/DDBJ databases">
        <title>Cohnella phylogeny.</title>
        <authorList>
            <person name="Dunlap C."/>
        </authorList>
    </citation>
    <scope>NUCLEOTIDE SEQUENCE [LARGE SCALE GENOMIC DNA]</scope>
    <source>
        <strain evidence="3 4">DSM 103658</strain>
    </source>
</reference>
<evidence type="ECO:0000313" key="3">
    <source>
        <dbReference type="EMBL" id="MBB6676011.1"/>
    </source>
</evidence>
<protein>
    <submittedName>
        <fullName evidence="3">Cupredoxin domain-containing protein</fullName>
    </submittedName>
</protein>
<accession>A0A841TC42</accession>
<dbReference type="Gene3D" id="2.60.40.420">
    <property type="entry name" value="Cupredoxins - blue copper proteins"/>
    <property type="match status" value="1"/>
</dbReference>
<proteinExistence type="predicted"/>
<dbReference type="SUPFAM" id="SSF49503">
    <property type="entry name" value="Cupredoxins"/>
    <property type="match status" value="1"/>
</dbReference>
<gene>
    <name evidence="3" type="ORF">H4Q31_01570</name>
</gene>
<dbReference type="PROSITE" id="PS51257">
    <property type="entry name" value="PROKAR_LIPOPROTEIN"/>
    <property type="match status" value="1"/>
</dbReference>
<comment type="caution">
    <text evidence="3">The sequence shown here is derived from an EMBL/GenBank/DDBJ whole genome shotgun (WGS) entry which is preliminary data.</text>
</comment>
<dbReference type="EMBL" id="JACJVN010000008">
    <property type="protein sequence ID" value="MBB6676011.1"/>
    <property type="molecule type" value="Genomic_DNA"/>
</dbReference>
<evidence type="ECO:0000259" key="2">
    <source>
        <dbReference type="Pfam" id="PF13473"/>
    </source>
</evidence>
<feature type="domain" description="EfeO-type cupredoxin-like" evidence="2">
    <location>
        <begin position="39"/>
        <end position="134"/>
    </location>
</feature>
<organism evidence="3 4">
    <name type="scientific">Cohnella lubricantis</name>
    <dbReference type="NCBI Taxonomy" id="2163172"/>
    <lineage>
        <taxon>Bacteria</taxon>
        <taxon>Bacillati</taxon>
        <taxon>Bacillota</taxon>
        <taxon>Bacilli</taxon>
        <taxon>Bacillales</taxon>
        <taxon>Paenibacillaceae</taxon>
        <taxon>Cohnella</taxon>
    </lineage>
</organism>
<dbReference type="InterPro" id="IPR028096">
    <property type="entry name" value="EfeO_Cupredoxin"/>
</dbReference>
<dbReference type="RefSeq" id="WP_185177319.1">
    <property type="nucleotide sequence ID" value="NZ_CBCSEP010000012.1"/>
</dbReference>
<sequence>MKKKSYLFLSVVALAAVMALSACGDNGNNNAANSPAATASASAPAAGGQTQEITLEATNFQFSPADIQAHVGDTLKITLKNASGNHGVEIPDLGVSLKNGESAEVKLDKAGTFDFNCSIQCGSGHDNMVGTITVS</sequence>
<keyword evidence="1" id="KW-0732">Signal</keyword>